<reference evidence="5 6" key="1">
    <citation type="submission" date="2017-03" db="EMBL/GenBank/DDBJ databases">
        <title>Foreign affairs: Plasmid Transfer between Roseobacters and Rhizobia.</title>
        <authorList>
            <person name="Bartling P."/>
            <person name="Bunk B."/>
            <person name="Overmann J."/>
            <person name="Brinkmann H."/>
            <person name="Petersen J."/>
        </authorList>
    </citation>
    <scope>NUCLEOTIDE SEQUENCE [LARGE SCALE GENOMIC DNA]</scope>
    <source>
        <strain evidence="5 6">MACL11</strain>
    </source>
</reference>
<protein>
    <submittedName>
        <fullName evidence="5">L-lactate utilization operon repressor</fullName>
    </submittedName>
</protein>
<gene>
    <name evidence="5" type="primary">lutR_1</name>
    <name evidence="5" type="ORF">Mame_00557</name>
</gene>
<keyword evidence="6" id="KW-1185">Reference proteome</keyword>
<dbReference type="RefSeq" id="WP_018066243.1">
    <property type="nucleotide sequence ID" value="NZ_AQWH01000021.1"/>
</dbReference>
<dbReference type="Gene3D" id="1.20.120.530">
    <property type="entry name" value="GntR ligand-binding domain-like"/>
    <property type="match status" value="1"/>
</dbReference>
<organism evidence="5 6">
    <name type="scientific">Martelella mediterranea DSM 17316</name>
    <dbReference type="NCBI Taxonomy" id="1122214"/>
    <lineage>
        <taxon>Bacteria</taxon>
        <taxon>Pseudomonadati</taxon>
        <taxon>Pseudomonadota</taxon>
        <taxon>Alphaproteobacteria</taxon>
        <taxon>Hyphomicrobiales</taxon>
        <taxon>Aurantimonadaceae</taxon>
        <taxon>Martelella</taxon>
    </lineage>
</organism>
<dbReference type="PROSITE" id="PS50949">
    <property type="entry name" value="HTH_GNTR"/>
    <property type="match status" value="1"/>
</dbReference>
<evidence type="ECO:0000313" key="5">
    <source>
        <dbReference type="EMBL" id="AQZ49940.1"/>
    </source>
</evidence>
<dbReference type="KEGG" id="mmed:Mame_00557"/>
<dbReference type="Pfam" id="PF00392">
    <property type="entry name" value="GntR"/>
    <property type="match status" value="1"/>
</dbReference>
<dbReference type="InterPro" id="IPR008920">
    <property type="entry name" value="TF_FadR/GntR_C"/>
</dbReference>
<dbReference type="Proteomes" id="UP000191135">
    <property type="component" value="Chromosome"/>
</dbReference>
<evidence type="ECO:0000256" key="2">
    <source>
        <dbReference type="ARBA" id="ARBA00023125"/>
    </source>
</evidence>
<dbReference type="SUPFAM" id="SSF46785">
    <property type="entry name" value="Winged helix' DNA-binding domain"/>
    <property type="match status" value="1"/>
</dbReference>
<name>A0A1U9YX33_9HYPH</name>
<dbReference type="AlphaFoldDB" id="A0A1U9YX33"/>
<evidence type="ECO:0000259" key="4">
    <source>
        <dbReference type="PROSITE" id="PS50949"/>
    </source>
</evidence>
<dbReference type="SMART" id="SM00895">
    <property type="entry name" value="FCD"/>
    <property type="match status" value="1"/>
</dbReference>
<dbReference type="GO" id="GO:0003700">
    <property type="term" value="F:DNA-binding transcription factor activity"/>
    <property type="evidence" value="ECO:0007669"/>
    <property type="project" value="InterPro"/>
</dbReference>
<dbReference type="InterPro" id="IPR011711">
    <property type="entry name" value="GntR_C"/>
</dbReference>
<sequence length="239" mass="26712">MAATLDEEQSETHINGRMSGVVYEKIVELIASNVFPVKSRLPSEMDLSERFEASRPVVREALQRLRDDGLIVSRQGSGSYVQRRPDVEVLQLVPVGSLADVQRCFEFRAGLEPATAALAALRRDNEDLARIDEAMAVLDKCVAEGRLGAEEDFELHNAIAIATKNHYHSSIEASLRSHVIAGMNVTRSLSMRRSEPHLRAVQQEHEIIVKAIKAQKEDDAFDAMKNHIVNARKRMFEGI</sequence>
<dbReference type="SMART" id="SM00345">
    <property type="entry name" value="HTH_GNTR"/>
    <property type="match status" value="1"/>
</dbReference>
<dbReference type="EMBL" id="CP020330">
    <property type="protein sequence ID" value="AQZ49940.1"/>
    <property type="molecule type" value="Genomic_DNA"/>
</dbReference>
<dbReference type="InterPro" id="IPR036390">
    <property type="entry name" value="WH_DNA-bd_sf"/>
</dbReference>
<dbReference type="Pfam" id="PF07729">
    <property type="entry name" value="FCD"/>
    <property type="match status" value="1"/>
</dbReference>
<evidence type="ECO:0000256" key="1">
    <source>
        <dbReference type="ARBA" id="ARBA00023015"/>
    </source>
</evidence>
<keyword evidence="3" id="KW-0804">Transcription</keyword>
<dbReference type="InterPro" id="IPR036388">
    <property type="entry name" value="WH-like_DNA-bd_sf"/>
</dbReference>
<dbReference type="CDD" id="cd07377">
    <property type="entry name" value="WHTH_GntR"/>
    <property type="match status" value="1"/>
</dbReference>
<dbReference type="STRING" id="1122214.Mame_00557"/>
<dbReference type="PANTHER" id="PTHR43537">
    <property type="entry name" value="TRANSCRIPTIONAL REGULATOR, GNTR FAMILY"/>
    <property type="match status" value="1"/>
</dbReference>
<evidence type="ECO:0000256" key="3">
    <source>
        <dbReference type="ARBA" id="ARBA00023163"/>
    </source>
</evidence>
<proteinExistence type="predicted"/>
<keyword evidence="1" id="KW-0805">Transcription regulation</keyword>
<dbReference type="PANTHER" id="PTHR43537:SF5">
    <property type="entry name" value="UXU OPERON TRANSCRIPTIONAL REGULATOR"/>
    <property type="match status" value="1"/>
</dbReference>
<evidence type="ECO:0000313" key="6">
    <source>
        <dbReference type="Proteomes" id="UP000191135"/>
    </source>
</evidence>
<dbReference type="OrthoDB" id="9809707at2"/>
<keyword evidence="2" id="KW-0238">DNA-binding</keyword>
<dbReference type="PRINTS" id="PR00035">
    <property type="entry name" value="HTHGNTR"/>
</dbReference>
<dbReference type="InterPro" id="IPR000524">
    <property type="entry name" value="Tscrpt_reg_HTH_GntR"/>
</dbReference>
<dbReference type="SUPFAM" id="SSF48008">
    <property type="entry name" value="GntR ligand-binding domain-like"/>
    <property type="match status" value="1"/>
</dbReference>
<dbReference type="GO" id="GO:0003677">
    <property type="term" value="F:DNA binding"/>
    <property type="evidence" value="ECO:0007669"/>
    <property type="project" value="UniProtKB-KW"/>
</dbReference>
<accession>A0A1U9YX33</accession>
<dbReference type="eggNOG" id="COG2186">
    <property type="taxonomic scope" value="Bacteria"/>
</dbReference>
<dbReference type="Gene3D" id="1.10.10.10">
    <property type="entry name" value="Winged helix-like DNA-binding domain superfamily/Winged helix DNA-binding domain"/>
    <property type="match status" value="1"/>
</dbReference>
<feature type="domain" description="HTH gntR-type" evidence="4">
    <location>
        <begin position="16"/>
        <end position="84"/>
    </location>
</feature>